<accession>A0A8J5ZUD5</accession>
<feature type="transmembrane region" description="Helical" evidence="14">
    <location>
        <begin position="1082"/>
        <end position="1103"/>
    </location>
</feature>
<feature type="transmembrane region" description="Helical" evidence="14">
    <location>
        <begin position="103"/>
        <end position="121"/>
    </location>
</feature>
<feature type="domain" description="G-protein coupled receptors family 1 profile" evidence="15">
    <location>
        <begin position="1230"/>
        <end position="1473"/>
    </location>
</feature>
<feature type="transmembrane region" description="Helical" evidence="14">
    <location>
        <begin position="61"/>
        <end position="83"/>
    </location>
</feature>
<keyword evidence="12 13" id="KW-0807">Transducer</keyword>
<gene>
    <name evidence="16" type="ORF">J0S82_020222</name>
</gene>
<keyword evidence="5 13" id="KW-0812">Transmembrane</keyword>
<evidence type="ECO:0000256" key="2">
    <source>
        <dbReference type="ARBA" id="ARBA00004141"/>
    </source>
</evidence>
<feature type="transmembrane region" description="Helical" evidence="14">
    <location>
        <begin position="141"/>
        <end position="165"/>
    </location>
</feature>
<proteinExistence type="inferred from homology"/>
<evidence type="ECO:0000256" key="10">
    <source>
        <dbReference type="ARBA" id="ARBA00023157"/>
    </source>
</evidence>
<dbReference type="InterPro" id="IPR000276">
    <property type="entry name" value="GPCR_Rhodpsn"/>
</dbReference>
<dbReference type="GO" id="GO:0005886">
    <property type="term" value="C:plasma membrane"/>
    <property type="evidence" value="ECO:0007669"/>
    <property type="project" value="UniProtKB-ARBA"/>
</dbReference>
<feature type="domain" description="G-protein coupled receptors family 1 profile" evidence="15">
    <location>
        <begin position="357"/>
        <end position="654"/>
    </location>
</feature>
<dbReference type="GO" id="GO:0004984">
    <property type="term" value="F:olfactory receptor activity"/>
    <property type="evidence" value="ECO:0007669"/>
    <property type="project" value="InterPro"/>
</dbReference>
<evidence type="ECO:0000256" key="7">
    <source>
        <dbReference type="ARBA" id="ARBA00022989"/>
    </source>
</evidence>
<evidence type="ECO:0000256" key="14">
    <source>
        <dbReference type="SAM" id="Phobius"/>
    </source>
</evidence>
<dbReference type="EMBL" id="JAGFMF010011926">
    <property type="protein sequence ID" value="KAG8509774.1"/>
    <property type="molecule type" value="Genomic_DNA"/>
</dbReference>
<feature type="transmembrane region" description="Helical" evidence="14">
    <location>
        <begin position="1364"/>
        <end position="1386"/>
    </location>
</feature>
<dbReference type="CDD" id="cd15226">
    <property type="entry name" value="7tmA_OR4-like"/>
    <property type="match status" value="1"/>
</dbReference>
<evidence type="ECO:0000256" key="11">
    <source>
        <dbReference type="ARBA" id="ARBA00023170"/>
    </source>
</evidence>
<keyword evidence="7 14" id="KW-1133">Transmembrane helix</keyword>
<feature type="transmembrane region" description="Helical" evidence="14">
    <location>
        <begin position="1392"/>
        <end position="1411"/>
    </location>
</feature>
<feature type="transmembrane region" description="Helical" evidence="14">
    <location>
        <begin position="1329"/>
        <end position="1352"/>
    </location>
</feature>
<dbReference type="FunFam" id="1.20.1070.10:FF:000007">
    <property type="entry name" value="Olfactory receptor"/>
    <property type="match status" value="3"/>
</dbReference>
<dbReference type="PROSITE" id="PS00237">
    <property type="entry name" value="G_PROTEIN_RECEP_F1_1"/>
    <property type="match status" value="3"/>
</dbReference>
<feature type="transmembrane region" description="Helical" evidence="14">
    <location>
        <begin position="1287"/>
        <end position="1309"/>
    </location>
</feature>
<feature type="transmembrane region" description="Helical" evidence="14">
    <location>
        <begin position="664"/>
        <end position="692"/>
    </location>
</feature>
<feature type="transmembrane region" description="Helical" evidence="14">
    <location>
        <begin position="339"/>
        <end position="363"/>
    </location>
</feature>
<evidence type="ECO:0000256" key="8">
    <source>
        <dbReference type="ARBA" id="ARBA00023040"/>
    </source>
</evidence>
<feature type="transmembrane region" description="Helical" evidence="14">
    <location>
        <begin position="814"/>
        <end position="833"/>
    </location>
</feature>
<dbReference type="PANTHER" id="PTHR48002">
    <property type="entry name" value="OLFACTORY RECEPTOR"/>
    <property type="match status" value="1"/>
</dbReference>
<dbReference type="CDD" id="cd15937">
    <property type="entry name" value="7tmA_OR4N-like"/>
    <property type="match status" value="1"/>
</dbReference>
<reference evidence="16" key="1">
    <citation type="journal article" date="2021" name="Evol. Appl.">
        <title>The genome of the Pyrenean desman and the effects of bottlenecks and inbreeding on the genomic landscape of an endangered species.</title>
        <authorList>
            <person name="Escoda L."/>
            <person name="Castresana J."/>
        </authorList>
    </citation>
    <scope>NUCLEOTIDE SEQUENCE</scope>
    <source>
        <strain evidence="16">IBE-C5619</strain>
    </source>
</reference>
<feature type="transmembrane region" description="Helical" evidence="14">
    <location>
        <begin position="1248"/>
        <end position="1266"/>
    </location>
</feature>
<feature type="transmembrane region" description="Helical" evidence="14">
    <location>
        <begin position="375"/>
        <end position="392"/>
    </location>
</feature>
<keyword evidence="10" id="KW-1015">Disulfide bond</keyword>
<keyword evidence="17" id="KW-1185">Reference proteome</keyword>
<feature type="transmembrane region" description="Helical" evidence="14">
    <location>
        <begin position="937"/>
        <end position="956"/>
    </location>
</feature>
<feature type="domain" description="G-protein coupled receptors family 1 profile" evidence="15">
    <location>
        <begin position="919"/>
        <end position="1165"/>
    </location>
</feature>
<dbReference type="GO" id="GO:0004930">
    <property type="term" value="F:G protein-coupled receptor activity"/>
    <property type="evidence" value="ECO:0007669"/>
    <property type="project" value="UniProtKB-KW"/>
</dbReference>
<feature type="transmembrane region" description="Helical" evidence="14">
    <location>
        <begin position="520"/>
        <end position="541"/>
    </location>
</feature>
<dbReference type="PRINTS" id="PR00237">
    <property type="entry name" value="GPCRRHODOPSN"/>
</dbReference>
<evidence type="ECO:0000313" key="17">
    <source>
        <dbReference type="Proteomes" id="UP000700334"/>
    </source>
</evidence>
<feature type="domain" description="G-protein coupled receptors family 1 profile" evidence="15">
    <location>
        <begin position="669"/>
        <end position="861"/>
    </location>
</feature>
<evidence type="ECO:0000256" key="6">
    <source>
        <dbReference type="ARBA" id="ARBA00022725"/>
    </source>
</evidence>
<dbReference type="InterPro" id="IPR050427">
    <property type="entry name" value="Olfactory_Receptors"/>
</dbReference>
<feature type="transmembrane region" description="Helical" evidence="14">
    <location>
        <begin position="311"/>
        <end position="333"/>
    </location>
</feature>
<feature type="transmembrane region" description="Helical" evidence="14">
    <location>
        <begin position="772"/>
        <end position="793"/>
    </location>
</feature>
<keyword evidence="8 13" id="KW-0297">G-protein coupled receptor</keyword>
<dbReference type="OrthoDB" id="2133880at2759"/>
<feature type="transmembrane region" description="Helical" evidence="14">
    <location>
        <begin position="1115"/>
        <end position="1136"/>
    </location>
</feature>
<keyword evidence="11 13" id="KW-0675">Receptor</keyword>
<keyword evidence="6" id="KW-0552">Olfaction</keyword>
<keyword evidence="9 14" id="KW-0472">Membrane</keyword>
<dbReference type="SUPFAM" id="SSF81321">
    <property type="entry name" value="Family A G protein-coupled receptor-like"/>
    <property type="match status" value="5"/>
</dbReference>
<protein>
    <submittedName>
        <fullName evidence="16">Olfactory receptor 4M1</fullName>
    </submittedName>
</protein>
<feature type="transmembrane region" description="Helical" evidence="14">
    <location>
        <begin position="976"/>
        <end position="998"/>
    </location>
</feature>
<feature type="transmembrane region" description="Helical" evidence="14">
    <location>
        <begin position="25"/>
        <end position="49"/>
    </location>
</feature>
<feature type="transmembrane region" description="Helical" evidence="14">
    <location>
        <begin position="712"/>
        <end position="736"/>
    </location>
</feature>
<feature type="transmembrane region" description="Helical" evidence="14">
    <location>
        <begin position="238"/>
        <end position="259"/>
    </location>
</feature>
<organism evidence="16 17">
    <name type="scientific">Galemys pyrenaicus</name>
    <name type="common">Iberian desman</name>
    <name type="synonym">Pyrenean desman</name>
    <dbReference type="NCBI Taxonomy" id="202257"/>
    <lineage>
        <taxon>Eukaryota</taxon>
        <taxon>Metazoa</taxon>
        <taxon>Chordata</taxon>
        <taxon>Craniata</taxon>
        <taxon>Vertebrata</taxon>
        <taxon>Euteleostomi</taxon>
        <taxon>Mammalia</taxon>
        <taxon>Eutheria</taxon>
        <taxon>Laurasiatheria</taxon>
        <taxon>Eulipotyphla</taxon>
        <taxon>Talpidae</taxon>
        <taxon>Galemys</taxon>
    </lineage>
</organism>
<feature type="transmembrane region" description="Helical" evidence="14">
    <location>
        <begin position="1019"/>
        <end position="1042"/>
    </location>
</feature>
<name>A0A8J5ZUD5_GALPY</name>
<evidence type="ECO:0000256" key="12">
    <source>
        <dbReference type="ARBA" id="ARBA00023224"/>
    </source>
</evidence>
<evidence type="ECO:0000256" key="5">
    <source>
        <dbReference type="ARBA" id="ARBA00022692"/>
    </source>
</evidence>
<evidence type="ECO:0000256" key="4">
    <source>
        <dbReference type="ARBA" id="ARBA00022606"/>
    </source>
</evidence>
<feature type="transmembrane region" description="Helical" evidence="14">
    <location>
        <begin position="905"/>
        <end position="925"/>
    </location>
</feature>
<feature type="transmembrane region" description="Helical" evidence="14">
    <location>
        <begin position="408"/>
        <end position="436"/>
    </location>
</feature>
<evidence type="ECO:0000259" key="15">
    <source>
        <dbReference type="PROSITE" id="PS50262"/>
    </source>
</evidence>
<dbReference type="InterPro" id="IPR017452">
    <property type="entry name" value="GPCR_Rhodpsn_7TM"/>
</dbReference>
<comment type="caution">
    <text evidence="16">The sequence shown here is derived from an EMBL/GenBank/DDBJ whole genome shotgun (WGS) entry which is preliminary data.</text>
</comment>
<evidence type="ECO:0000256" key="1">
    <source>
        <dbReference type="ARBA" id="ARBA00003929"/>
    </source>
</evidence>
<evidence type="ECO:0000256" key="13">
    <source>
        <dbReference type="RuleBase" id="RU000688"/>
    </source>
</evidence>
<feature type="transmembrane region" description="Helical" evidence="14">
    <location>
        <begin position="597"/>
        <end position="621"/>
    </location>
</feature>
<feature type="transmembrane region" description="Helical" evidence="14">
    <location>
        <begin position="1458"/>
        <end position="1475"/>
    </location>
</feature>
<dbReference type="PRINTS" id="PR00245">
    <property type="entry name" value="OLFACTORYR"/>
</dbReference>
<dbReference type="InterPro" id="IPR000725">
    <property type="entry name" value="Olfact_rcpt"/>
</dbReference>
<sequence length="1505" mass="170439">MKKENDSTVTEFVLLGLSSSWELQLVLFLIFLLFYMGIVLGNLLIVVTVQADAHLYQSPMYYFLGYLSFIDLCLSCVTIPKMLGDFLHQGKIISFPGCLSQMFFLHFLGASEMFLLTVMAYDRYVAICNPLHYLTVMNRQLCFQLVIACWCGGFIHSITQVILVMQLPFCGPNKLDNFYCDVPQVIKLACMDTYMIEVLMVSNSGLLSLVCFLVLLFSYAVILLTLRTRFRQGQIKALSTCASHLTVVSLIFVPCVFIYLRPFSSFSVDKIVSVFYTVITPMLNPLIYTLRNADMKKAMKKLRKKHNHSHSTGPVWVPMEMANNVTEFIFLGLSQDPGIQLMFFFLFLLFYMVIMAGNLLILLTVLSDHRLHTPMYFFLSNLSFVDIAYSSATGPKMIADFMSQKKTISYWGCVTQMFTFHFFGCAEIFVLTVMAFDRYAAICQPLRYTTVMSANTCIVLATLSWLGALAHSFVQTFLTFQLPFCNAQVIDHYFCDVHPVLKLACADTTLVNMLVIANSGLISLGCFLILMTSYTVILFSLRKRSAESRRKALSTCGSHFTVVTHIMKKSEDMEPANYTRVTEFVLTGLSQAREVQLVLFVIFLSFYLFVLPVNILIIFTVRLDPHLTSPMYFLLANLAFLDIWYSSITAPKMLVDFFVERKTISFGGCIAQLFFLHFVGASEMFLLTVMAFDRYAAICRPLHYATIMNRRLCCILVAVSWMGGFVHSIIQVALIIRLPFCGPNELDNYFCDITQVVRIACSNTFSEELVMIFSSGLISVVCFIALLMSYAFLLVMLKKHSGSGESTSRAVSTCYSHITIVVLMFGPSIYIYARPFDSFSLDKVVSVFHTVIFPLLNPIIYTLRNKEIKTAMRKLAEEMERENSTLVTEFILLGLTQSPNIQLLVFVLILIFYLIILPGNFLIILTIKLDPGLSAPLYFFLGNLAFLDASYSFIVAPRMLVDFLSEKKVISYRGCITQLFFLHFLGGGEGLLLVVMAFDRYIAICRPLYYATVMNPRTCYVLLLALWFGGFIHSIIQVVLILRLPFCGPNQLDNFFCDVPQVIKLACIDTYMVELLMVFNSGLLTLLCFVGLLSSYAVILCHVRGSASEGKSKAMSTCTTHVIIIFLMFGPAIFIYTRPFRALPADKVVSFFHTVIFPLMNPVIYTLRNQEVKSSMRRLLSRHNRAFRSMEKLNYSRVSEFVLLGLTDSSELQIFFFVIFSVFYLITMLGNCLILLTVLSTPHLHSPMYFLLSNLSLIDMCLSSFATPKMIMDFFVQRKTISFEGCISQIFFLHLFTGTEIVLLISMSFDSHMQTSPLFSNYEPKVCVGLVITSWTVGLLHTMSQLAFTLYLPFCGPNVVDSFFCDLPLVIQLACIDIYVLGIFMISTSGVIALICFLLLLTSYIIVLVTIKGHSSSGSSKAFSTCTAHFIVVIMFFGPCIFIYVWPFTDFMVDKVLSVFYTIFTPFLNPLIYTLRNQEVKTAVKKKLSNWYLNVGKTTPGYPVQ</sequence>
<feature type="transmembrane region" description="Helical" evidence="14">
    <location>
        <begin position="271"/>
        <end position="290"/>
    </location>
</feature>
<feature type="domain" description="G-protein coupled receptors family 1 profile" evidence="15">
    <location>
        <begin position="41"/>
        <end position="288"/>
    </location>
</feature>
<feature type="transmembrane region" description="Helical" evidence="14">
    <location>
        <begin position="1148"/>
        <end position="1167"/>
    </location>
</feature>
<dbReference type="CDD" id="cd15935">
    <property type="entry name" value="7tmA_OR4Q3-like"/>
    <property type="match status" value="1"/>
</dbReference>
<feature type="transmembrane region" description="Helical" evidence="14">
    <location>
        <begin position="1214"/>
        <end position="1236"/>
    </location>
</feature>
<evidence type="ECO:0000256" key="9">
    <source>
        <dbReference type="ARBA" id="ARBA00023136"/>
    </source>
</evidence>
<feature type="transmembrane region" description="Helical" evidence="14">
    <location>
        <begin position="205"/>
        <end position="226"/>
    </location>
</feature>
<dbReference type="Pfam" id="PF13853">
    <property type="entry name" value="7tm_4"/>
    <property type="match status" value="5"/>
</dbReference>
<feature type="transmembrane region" description="Helical" evidence="14">
    <location>
        <begin position="1423"/>
        <end position="1446"/>
    </location>
</feature>
<dbReference type="Gene3D" id="1.20.1070.10">
    <property type="entry name" value="Rhodopsin 7-helix transmembrane proteins"/>
    <property type="match status" value="5"/>
</dbReference>
<dbReference type="Proteomes" id="UP000700334">
    <property type="component" value="Unassembled WGS sequence"/>
</dbReference>
<comment type="similarity">
    <text evidence="3 13">Belongs to the G-protein coupled receptor 1 family.</text>
</comment>
<comment type="subcellular location">
    <subcellularLocation>
        <location evidence="2">Membrane</location>
        <topology evidence="2">Multi-pass membrane protein</topology>
    </subcellularLocation>
</comment>
<dbReference type="FunFam" id="1.20.1070.10:FF:000012">
    <property type="entry name" value="Olfactory receptor"/>
    <property type="match status" value="2"/>
</dbReference>
<feature type="transmembrane region" description="Helical" evidence="14">
    <location>
        <begin position="448"/>
        <end position="474"/>
    </location>
</feature>
<dbReference type="PROSITE" id="PS50262">
    <property type="entry name" value="G_PROTEIN_RECEP_F1_2"/>
    <property type="match status" value="5"/>
</dbReference>
<evidence type="ECO:0000256" key="3">
    <source>
        <dbReference type="ARBA" id="ARBA00010663"/>
    </source>
</evidence>
<evidence type="ECO:0000313" key="16">
    <source>
        <dbReference type="EMBL" id="KAG8509774.1"/>
    </source>
</evidence>
<keyword evidence="4" id="KW-0716">Sensory transduction</keyword>
<comment type="function">
    <text evidence="1">Putative odorant or sperm cell receptor.</text>
</comment>